<dbReference type="EMBL" id="JAPXFL010000002">
    <property type="protein sequence ID" value="KAK9510423.1"/>
    <property type="molecule type" value="Genomic_DNA"/>
</dbReference>
<organism evidence="2 3">
    <name type="scientific">Rhynocoris fuscipes</name>
    <dbReference type="NCBI Taxonomy" id="488301"/>
    <lineage>
        <taxon>Eukaryota</taxon>
        <taxon>Metazoa</taxon>
        <taxon>Ecdysozoa</taxon>
        <taxon>Arthropoda</taxon>
        <taxon>Hexapoda</taxon>
        <taxon>Insecta</taxon>
        <taxon>Pterygota</taxon>
        <taxon>Neoptera</taxon>
        <taxon>Paraneoptera</taxon>
        <taxon>Hemiptera</taxon>
        <taxon>Heteroptera</taxon>
        <taxon>Panheteroptera</taxon>
        <taxon>Cimicomorpha</taxon>
        <taxon>Reduviidae</taxon>
        <taxon>Harpactorinae</taxon>
        <taxon>Harpactorini</taxon>
        <taxon>Rhynocoris</taxon>
    </lineage>
</organism>
<evidence type="ECO:0000313" key="3">
    <source>
        <dbReference type="Proteomes" id="UP001461498"/>
    </source>
</evidence>
<feature type="transmembrane region" description="Helical" evidence="1">
    <location>
        <begin position="28"/>
        <end position="45"/>
    </location>
</feature>
<comment type="caution">
    <text evidence="2">The sequence shown here is derived from an EMBL/GenBank/DDBJ whole genome shotgun (WGS) entry which is preliminary data.</text>
</comment>
<keyword evidence="1" id="KW-1133">Transmembrane helix</keyword>
<keyword evidence="1" id="KW-0812">Transmembrane</keyword>
<protein>
    <submittedName>
        <fullName evidence="2">Uncharacterized protein</fullName>
    </submittedName>
</protein>
<gene>
    <name evidence="2" type="ORF">O3M35_005214</name>
</gene>
<evidence type="ECO:0000256" key="1">
    <source>
        <dbReference type="SAM" id="Phobius"/>
    </source>
</evidence>
<evidence type="ECO:0000313" key="2">
    <source>
        <dbReference type="EMBL" id="KAK9510423.1"/>
    </source>
</evidence>
<dbReference type="AlphaFoldDB" id="A0AAW1DMR4"/>
<proteinExistence type="predicted"/>
<keyword evidence="1" id="KW-0472">Membrane</keyword>
<reference evidence="2 3" key="1">
    <citation type="submission" date="2022-12" db="EMBL/GenBank/DDBJ databases">
        <title>Chromosome-level genome assembly of true bugs.</title>
        <authorList>
            <person name="Ma L."/>
            <person name="Li H."/>
        </authorList>
    </citation>
    <scope>NUCLEOTIDE SEQUENCE [LARGE SCALE GENOMIC DNA]</scope>
    <source>
        <strain evidence="2">Lab_2022b</strain>
    </source>
</reference>
<keyword evidence="3" id="KW-1185">Reference proteome</keyword>
<dbReference type="Proteomes" id="UP001461498">
    <property type="component" value="Unassembled WGS sequence"/>
</dbReference>
<accession>A0AAW1DMR4</accession>
<sequence length="55" mass="7010">MRAFRRYRTTGSYFQKFRSYVPTKISNLTYFLLIFFFFLNLYLTYDMMTRQKFYI</sequence>
<name>A0AAW1DMR4_9HEMI</name>